<keyword evidence="1" id="KW-0812">Transmembrane</keyword>
<reference evidence="3" key="1">
    <citation type="journal article" date="2019" name="Int. J. Syst. Evol. Microbiol.">
        <title>The Global Catalogue of Microorganisms (GCM) 10K type strain sequencing project: providing services to taxonomists for standard genome sequencing and annotation.</title>
        <authorList>
            <consortium name="The Broad Institute Genomics Platform"/>
            <consortium name="The Broad Institute Genome Sequencing Center for Infectious Disease"/>
            <person name="Wu L."/>
            <person name="Ma J."/>
        </authorList>
    </citation>
    <scope>NUCLEOTIDE SEQUENCE [LARGE SCALE GENOMIC DNA]</scope>
    <source>
        <strain evidence="3">JCM 15608</strain>
    </source>
</reference>
<dbReference type="InterPro" id="IPR021494">
    <property type="entry name" value="DUF3149"/>
</dbReference>
<keyword evidence="3" id="KW-1185">Reference proteome</keyword>
<sequence>MDLLSMLTNDPIVMFSFGGLGVVLAICAYYIYYFITHIVNDKK</sequence>
<comment type="caution">
    <text evidence="2">The sequence shown here is derived from an EMBL/GenBank/DDBJ whole genome shotgun (WGS) entry which is preliminary data.</text>
</comment>
<proteinExistence type="predicted"/>
<evidence type="ECO:0000256" key="1">
    <source>
        <dbReference type="SAM" id="Phobius"/>
    </source>
</evidence>
<protein>
    <recommendedName>
        <fullName evidence="4">DUF3149 domain-containing protein</fullName>
    </recommendedName>
</protein>
<feature type="transmembrane region" description="Helical" evidence="1">
    <location>
        <begin position="12"/>
        <end position="35"/>
    </location>
</feature>
<name>A0ABP3WJW6_9GAMM</name>
<dbReference type="Pfam" id="PF11346">
    <property type="entry name" value="DUF3149"/>
    <property type="match status" value="1"/>
</dbReference>
<gene>
    <name evidence="2" type="ORF">GCM10009111_31430</name>
</gene>
<dbReference type="EMBL" id="BAAAFA010000012">
    <property type="protein sequence ID" value="GAA0822707.1"/>
    <property type="molecule type" value="Genomic_DNA"/>
</dbReference>
<evidence type="ECO:0008006" key="4">
    <source>
        <dbReference type="Google" id="ProtNLM"/>
    </source>
</evidence>
<organism evidence="2 3">
    <name type="scientific">Colwellia asteriadis</name>
    <dbReference type="NCBI Taxonomy" id="517723"/>
    <lineage>
        <taxon>Bacteria</taxon>
        <taxon>Pseudomonadati</taxon>
        <taxon>Pseudomonadota</taxon>
        <taxon>Gammaproteobacteria</taxon>
        <taxon>Alteromonadales</taxon>
        <taxon>Colwelliaceae</taxon>
        <taxon>Colwellia</taxon>
    </lineage>
</organism>
<dbReference type="RefSeq" id="WP_215979898.1">
    <property type="nucleotide sequence ID" value="NZ_BAAAFA010000012.1"/>
</dbReference>
<evidence type="ECO:0000313" key="2">
    <source>
        <dbReference type="EMBL" id="GAA0822707.1"/>
    </source>
</evidence>
<evidence type="ECO:0000313" key="3">
    <source>
        <dbReference type="Proteomes" id="UP001500021"/>
    </source>
</evidence>
<dbReference type="Proteomes" id="UP001500021">
    <property type="component" value="Unassembled WGS sequence"/>
</dbReference>
<keyword evidence="1" id="KW-1133">Transmembrane helix</keyword>
<keyword evidence="1" id="KW-0472">Membrane</keyword>
<accession>A0ABP3WJW6</accession>